<comment type="caution">
    <text evidence="2">The sequence shown here is derived from an EMBL/GenBank/DDBJ whole genome shotgun (WGS) entry which is preliminary data.</text>
</comment>
<dbReference type="EMBL" id="JACAGB010000003">
    <property type="protein sequence ID" value="KAF6374227.1"/>
    <property type="molecule type" value="Genomic_DNA"/>
</dbReference>
<protein>
    <submittedName>
        <fullName evidence="2">Uncharacterized protein</fullName>
    </submittedName>
</protein>
<feature type="compositionally biased region" description="Basic residues" evidence="1">
    <location>
        <begin position="116"/>
        <end position="133"/>
    </location>
</feature>
<gene>
    <name evidence="2" type="ORF">mPipKuh1_009460</name>
</gene>
<dbReference type="PROSITE" id="PS51257">
    <property type="entry name" value="PROKAR_LIPOPROTEIN"/>
    <property type="match status" value="1"/>
</dbReference>
<sequence>MVDRASEGTRAKFNATLKKKLPPHCSPVWLLGCNLEDSFSVQPLAQTPLPDASGSAAPQPRAPSSWEGSRSRGATVPRPPCPSHHLWLQIRSDGAVGALGHNGRWQQTGSRGTRGPGHRRKRQSLPPHMHTHA</sequence>
<feature type="region of interest" description="Disordered" evidence="1">
    <location>
        <begin position="44"/>
        <end position="133"/>
    </location>
</feature>
<accession>A0A7J7ZIY8</accession>
<dbReference type="Proteomes" id="UP000558488">
    <property type="component" value="Unassembled WGS sequence"/>
</dbReference>
<keyword evidence="3" id="KW-1185">Reference proteome</keyword>
<dbReference type="AlphaFoldDB" id="A0A7J7ZIY8"/>
<reference evidence="2 3" key="1">
    <citation type="journal article" date="2020" name="Nature">
        <title>Six reference-quality genomes reveal evolution of bat adaptations.</title>
        <authorList>
            <person name="Jebb D."/>
            <person name="Huang Z."/>
            <person name="Pippel M."/>
            <person name="Hughes G.M."/>
            <person name="Lavrichenko K."/>
            <person name="Devanna P."/>
            <person name="Winkler S."/>
            <person name="Jermiin L.S."/>
            <person name="Skirmuntt E.C."/>
            <person name="Katzourakis A."/>
            <person name="Burkitt-Gray L."/>
            <person name="Ray D.A."/>
            <person name="Sullivan K.A.M."/>
            <person name="Roscito J.G."/>
            <person name="Kirilenko B.M."/>
            <person name="Davalos L.M."/>
            <person name="Corthals A.P."/>
            <person name="Power M.L."/>
            <person name="Jones G."/>
            <person name="Ransome R.D."/>
            <person name="Dechmann D.K.N."/>
            <person name="Locatelli A.G."/>
            <person name="Puechmaille S.J."/>
            <person name="Fedrigo O."/>
            <person name="Jarvis E.D."/>
            <person name="Hiller M."/>
            <person name="Vernes S.C."/>
            <person name="Myers E.W."/>
            <person name="Teeling E.C."/>
        </authorList>
    </citation>
    <scope>NUCLEOTIDE SEQUENCE [LARGE SCALE GENOMIC DNA]</scope>
    <source>
        <strain evidence="2">MPipKuh1</strain>
        <tissue evidence="2">Flight muscle</tissue>
    </source>
</reference>
<organism evidence="2 3">
    <name type="scientific">Pipistrellus kuhlii</name>
    <name type="common">Kuhl's pipistrelle</name>
    <dbReference type="NCBI Taxonomy" id="59472"/>
    <lineage>
        <taxon>Eukaryota</taxon>
        <taxon>Metazoa</taxon>
        <taxon>Chordata</taxon>
        <taxon>Craniata</taxon>
        <taxon>Vertebrata</taxon>
        <taxon>Euteleostomi</taxon>
        <taxon>Mammalia</taxon>
        <taxon>Eutheria</taxon>
        <taxon>Laurasiatheria</taxon>
        <taxon>Chiroptera</taxon>
        <taxon>Yangochiroptera</taxon>
        <taxon>Vespertilionidae</taxon>
        <taxon>Pipistrellus</taxon>
    </lineage>
</organism>
<name>A0A7J7ZIY8_PIPKU</name>
<proteinExistence type="predicted"/>
<evidence type="ECO:0000256" key="1">
    <source>
        <dbReference type="SAM" id="MobiDB-lite"/>
    </source>
</evidence>
<evidence type="ECO:0000313" key="3">
    <source>
        <dbReference type="Proteomes" id="UP000558488"/>
    </source>
</evidence>
<evidence type="ECO:0000313" key="2">
    <source>
        <dbReference type="EMBL" id="KAF6374227.1"/>
    </source>
</evidence>